<evidence type="ECO:0000313" key="6">
    <source>
        <dbReference type="Proteomes" id="UP000077069"/>
    </source>
</evidence>
<dbReference type="PANTHER" id="PTHR43173:SF37">
    <property type="entry name" value="ABC1 FAMILY PROTEIN C10F6.14C"/>
    <property type="match status" value="1"/>
</dbReference>
<dbReference type="AlphaFoldDB" id="A0A177CTF8"/>
<organism evidence="5 6">
    <name type="scientific">Paraphaeosphaeria sporulosa</name>
    <dbReference type="NCBI Taxonomy" id="1460663"/>
    <lineage>
        <taxon>Eukaryota</taxon>
        <taxon>Fungi</taxon>
        <taxon>Dikarya</taxon>
        <taxon>Ascomycota</taxon>
        <taxon>Pezizomycotina</taxon>
        <taxon>Dothideomycetes</taxon>
        <taxon>Pleosporomycetidae</taxon>
        <taxon>Pleosporales</taxon>
        <taxon>Massarineae</taxon>
        <taxon>Didymosphaeriaceae</taxon>
        <taxon>Paraphaeosphaeria</taxon>
    </lineage>
</organism>
<evidence type="ECO:0000259" key="4">
    <source>
        <dbReference type="Pfam" id="PF09811"/>
    </source>
</evidence>
<dbReference type="RefSeq" id="XP_018040643.1">
    <property type="nucleotide sequence ID" value="XM_018174042.1"/>
</dbReference>
<dbReference type="OrthoDB" id="427480at2759"/>
<dbReference type="PANTHER" id="PTHR43173">
    <property type="entry name" value="ABC1 FAMILY PROTEIN"/>
    <property type="match status" value="1"/>
</dbReference>
<sequence>MSTRVSNASQPSGAEVRRLTVNPAPCRVQRCGIWRAPPPSSPPQSRTSANSHQRRIQPPASSMIRAPSPSPGPAFLPAGNAPPTPPHADPLDDIYGSSPDASPTLAAQRDDEMLSDLPSRQRNLDTDAYREGLSAAKGKFVQEGFDEGFSLGAEIGLLVGRVLGVLQGVTAALRGHDEGRWEEAQALLERARGELAIESVLGREWVDEEGVFTWDVEGHVEGEGEVTFQEVARCHPVVKQWLGTLEDLARRWRVDLEAVEKARGDGTEVEEIQTHNVVPRLLTPTSLRSPRLQPSLVRYVQSHGFQPARPINPADLPKPRVRTTKPPFRRRRWVRRLFVLSALVGTGYVLDKQFNASALTRSFRTFKTGLVIGLDYKINFRAHPPLVNSIEELHARNATRVFDLLRHNGGLYLKIGQAIAMQSAVLPPQFQKMFSKMFDDAPQNDWAEVERVVREDFGKSVEDVFGVSFAGEQGKGIMEQTARASASVAQVHWARLADGREVAIKVQKREIADQVGWDLWAFKVVAKTYTWWFGIPLYTLVPYITERLMLETDFQNEADNAEQMRELVAGEKRLNGRVYIPKVYRELSSKRVMTAEWIEGVRLWDKEGIQNNWQGSFRQGSPGAGGTNLPPLPSDRSNIDASVPEDAPKHTLYKPNRKQWKGKDGNGGLGVSLKTTMNTIVDLFSAQMFLWGVVHCDPHPGNIFIRRLPNGHPEVVLIDHGLYIQMSPHFRHQYALFWKSLMAFDNDTIKEIVTSWGVNNPDIFASATLMRPYEGGDKHTLNELKKGGSGKDQAERAFEMQSKARDGIKQILGDESKWPRELIFIGRNLRIVQGNNQFLGSPVNRIKITGLWASRALTESKDLSTGQRWSNWVKHLRFRLVLLLSDAYFTWSKVKQAIGVGRGMEEDIEAHMRVMAKDFGVDLQHGVFEG</sequence>
<evidence type="ECO:0000313" key="5">
    <source>
        <dbReference type="EMBL" id="OAG10278.1"/>
    </source>
</evidence>
<name>A0A177CTF8_9PLEO</name>
<feature type="compositionally biased region" description="Polar residues" evidence="2">
    <location>
        <begin position="1"/>
        <end position="12"/>
    </location>
</feature>
<feature type="compositionally biased region" description="Pro residues" evidence="2">
    <location>
        <begin position="68"/>
        <end position="88"/>
    </location>
</feature>
<dbReference type="InterPro" id="IPR019191">
    <property type="entry name" value="Essential_protein_Yae1_N"/>
</dbReference>
<dbReference type="Proteomes" id="UP000077069">
    <property type="component" value="Unassembled WGS sequence"/>
</dbReference>
<accession>A0A177CTF8</accession>
<feature type="region of interest" description="Disordered" evidence="2">
    <location>
        <begin position="1"/>
        <end position="123"/>
    </location>
</feature>
<dbReference type="GeneID" id="28757528"/>
<proteinExistence type="inferred from homology"/>
<evidence type="ECO:0000256" key="2">
    <source>
        <dbReference type="SAM" id="MobiDB-lite"/>
    </source>
</evidence>
<dbReference type="InterPro" id="IPR045307">
    <property type="entry name" value="ADCK1_dom"/>
</dbReference>
<dbReference type="Pfam" id="PF09811">
    <property type="entry name" value="Yae1_N"/>
    <property type="match status" value="1"/>
</dbReference>
<dbReference type="InParanoid" id="A0A177CTF8"/>
<protein>
    <submittedName>
        <fullName evidence="5">ABC1-domain-containing protein</fullName>
    </submittedName>
</protein>
<dbReference type="SUPFAM" id="SSF56112">
    <property type="entry name" value="Protein kinase-like (PK-like)"/>
    <property type="match status" value="1"/>
</dbReference>
<dbReference type="InterPro" id="IPR004147">
    <property type="entry name" value="ABC1_dom"/>
</dbReference>
<dbReference type="InterPro" id="IPR051130">
    <property type="entry name" value="Mito_struct-func_regulator"/>
</dbReference>
<dbReference type="EMBL" id="KV441549">
    <property type="protein sequence ID" value="OAG10278.1"/>
    <property type="molecule type" value="Genomic_DNA"/>
</dbReference>
<feature type="domain" description="ABC1 atypical kinase-like" evidence="3">
    <location>
        <begin position="437"/>
        <end position="752"/>
    </location>
</feature>
<evidence type="ECO:0000256" key="1">
    <source>
        <dbReference type="ARBA" id="ARBA00009670"/>
    </source>
</evidence>
<feature type="region of interest" description="Disordered" evidence="2">
    <location>
        <begin position="614"/>
        <end position="665"/>
    </location>
</feature>
<dbReference type="STRING" id="1460663.A0A177CTF8"/>
<reference evidence="5 6" key="1">
    <citation type="submission" date="2016-05" db="EMBL/GenBank/DDBJ databases">
        <title>Comparative analysis of secretome profiles of manganese(II)-oxidizing ascomycete fungi.</title>
        <authorList>
            <consortium name="DOE Joint Genome Institute"/>
            <person name="Zeiner C.A."/>
            <person name="Purvine S.O."/>
            <person name="Zink E.M."/>
            <person name="Wu S."/>
            <person name="Pasa-Tolic L."/>
            <person name="Chaput D.L."/>
            <person name="Haridas S."/>
            <person name="Grigoriev I.V."/>
            <person name="Santelli C.M."/>
            <person name="Hansel C.M."/>
        </authorList>
    </citation>
    <scope>NUCLEOTIDE SEQUENCE [LARGE SCALE GENOMIC DNA]</scope>
    <source>
        <strain evidence="5 6">AP3s5-JAC2a</strain>
    </source>
</reference>
<keyword evidence="6" id="KW-1185">Reference proteome</keyword>
<feature type="compositionally biased region" description="Basic residues" evidence="2">
    <location>
        <begin position="651"/>
        <end position="660"/>
    </location>
</feature>
<comment type="similarity">
    <text evidence="1">Belongs to the protein kinase superfamily. ADCK protein kinase family.</text>
</comment>
<dbReference type="InterPro" id="IPR011009">
    <property type="entry name" value="Kinase-like_dom_sf"/>
</dbReference>
<gene>
    <name evidence="5" type="ORF">CC84DRAFT_1084192</name>
</gene>
<dbReference type="Pfam" id="PF03109">
    <property type="entry name" value="ABC1"/>
    <property type="match status" value="1"/>
</dbReference>
<feature type="domain" description="Essential protein Yae1 N-terminal" evidence="4">
    <location>
        <begin position="129"/>
        <end position="166"/>
    </location>
</feature>
<evidence type="ECO:0000259" key="3">
    <source>
        <dbReference type="Pfam" id="PF03109"/>
    </source>
</evidence>
<dbReference type="CDD" id="cd13969">
    <property type="entry name" value="ADCK1-like"/>
    <property type="match status" value="1"/>
</dbReference>